<dbReference type="Proteomes" id="UP001275084">
    <property type="component" value="Unassembled WGS sequence"/>
</dbReference>
<feature type="compositionally biased region" description="Low complexity" evidence="1">
    <location>
        <begin position="59"/>
        <end position="73"/>
    </location>
</feature>
<name>A0AAJ0HRI8_9PEZI</name>
<dbReference type="AlphaFoldDB" id="A0AAJ0HRI8"/>
<evidence type="ECO:0000256" key="1">
    <source>
        <dbReference type="SAM" id="MobiDB-lite"/>
    </source>
</evidence>
<feature type="region of interest" description="Disordered" evidence="1">
    <location>
        <begin position="103"/>
        <end position="123"/>
    </location>
</feature>
<proteinExistence type="predicted"/>
<feature type="compositionally biased region" description="Low complexity" evidence="1">
    <location>
        <begin position="182"/>
        <end position="202"/>
    </location>
</feature>
<feature type="region of interest" description="Disordered" evidence="1">
    <location>
        <begin position="181"/>
        <end position="366"/>
    </location>
</feature>
<keyword evidence="3" id="KW-1185">Reference proteome</keyword>
<feature type="compositionally biased region" description="Polar residues" evidence="1">
    <location>
        <begin position="291"/>
        <end position="302"/>
    </location>
</feature>
<reference evidence="2" key="1">
    <citation type="journal article" date="2023" name="Mol. Phylogenet. Evol.">
        <title>Genome-scale phylogeny and comparative genomics of the fungal order Sordariales.</title>
        <authorList>
            <person name="Hensen N."/>
            <person name="Bonometti L."/>
            <person name="Westerberg I."/>
            <person name="Brannstrom I.O."/>
            <person name="Guillou S."/>
            <person name="Cros-Aarteil S."/>
            <person name="Calhoun S."/>
            <person name="Haridas S."/>
            <person name="Kuo A."/>
            <person name="Mondo S."/>
            <person name="Pangilinan J."/>
            <person name="Riley R."/>
            <person name="LaButti K."/>
            <person name="Andreopoulos B."/>
            <person name="Lipzen A."/>
            <person name="Chen C."/>
            <person name="Yan M."/>
            <person name="Daum C."/>
            <person name="Ng V."/>
            <person name="Clum A."/>
            <person name="Steindorff A."/>
            <person name="Ohm R.A."/>
            <person name="Martin F."/>
            <person name="Silar P."/>
            <person name="Natvig D.O."/>
            <person name="Lalanne C."/>
            <person name="Gautier V."/>
            <person name="Ament-Velasquez S.L."/>
            <person name="Kruys A."/>
            <person name="Hutchinson M.I."/>
            <person name="Powell A.J."/>
            <person name="Barry K."/>
            <person name="Miller A.N."/>
            <person name="Grigoriev I.V."/>
            <person name="Debuchy R."/>
            <person name="Gladieux P."/>
            <person name="Hiltunen Thoren M."/>
            <person name="Johannesson H."/>
        </authorList>
    </citation>
    <scope>NUCLEOTIDE SEQUENCE</scope>
    <source>
        <strain evidence="2">CBS 955.72</strain>
    </source>
</reference>
<evidence type="ECO:0000313" key="3">
    <source>
        <dbReference type="Proteomes" id="UP001275084"/>
    </source>
</evidence>
<comment type="caution">
    <text evidence="2">The sequence shown here is derived from an EMBL/GenBank/DDBJ whole genome shotgun (WGS) entry which is preliminary data.</text>
</comment>
<accession>A0AAJ0HRI8</accession>
<feature type="compositionally biased region" description="Basic residues" evidence="1">
    <location>
        <begin position="46"/>
        <end position="58"/>
    </location>
</feature>
<feature type="compositionally biased region" description="Low complexity" evidence="1">
    <location>
        <begin position="329"/>
        <end position="356"/>
    </location>
</feature>
<feature type="region of interest" description="Disordered" evidence="1">
    <location>
        <begin position="19"/>
        <end position="77"/>
    </location>
</feature>
<reference evidence="2" key="2">
    <citation type="submission" date="2023-06" db="EMBL/GenBank/DDBJ databases">
        <authorList>
            <consortium name="Lawrence Berkeley National Laboratory"/>
            <person name="Haridas S."/>
            <person name="Hensen N."/>
            <person name="Bonometti L."/>
            <person name="Westerberg I."/>
            <person name="Brannstrom I.O."/>
            <person name="Guillou S."/>
            <person name="Cros-Aarteil S."/>
            <person name="Calhoun S."/>
            <person name="Kuo A."/>
            <person name="Mondo S."/>
            <person name="Pangilinan J."/>
            <person name="Riley R."/>
            <person name="Labutti K."/>
            <person name="Andreopoulos B."/>
            <person name="Lipzen A."/>
            <person name="Chen C."/>
            <person name="Yanf M."/>
            <person name="Daum C."/>
            <person name="Ng V."/>
            <person name="Clum A."/>
            <person name="Steindorff A."/>
            <person name="Ohm R."/>
            <person name="Martin F."/>
            <person name="Silar P."/>
            <person name="Natvig D."/>
            <person name="Lalanne C."/>
            <person name="Gautier V."/>
            <person name="Ament-Velasquez S.L."/>
            <person name="Kruys A."/>
            <person name="Hutchinson M.I."/>
            <person name="Powell A.J."/>
            <person name="Barry K."/>
            <person name="Miller A.N."/>
            <person name="Grigoriev I.V."/>
            <person name="Debuchy R."/>
            <person name="Gladieux P."/>
            <person name="Thoren M.H."/>
            <person name="Johannesson H."/>
        </authorList>
    </citation>
    <scope>NUCLEOTIDE SEQUENCE</scope>
    <source>
        <strain evidence="2">CBS 955.72</strain>
    </source>
</reference>
<sequence>MPAKSRDYYTVEARSGRDFFWFSPGGSIASPPRREETDMSPAQPKSTRRPASRQKTSKSRSSSVPRSTPSKQSILARKALSTFSGRRIDMAPIAEETIDTLMTSALVPRESREPGPRKPAPWSEWYACNDPKRLWRARQLPNESWDYQFKRKNTPAPQKKAAAAGRPMSATRGLASFLFGIPLSPVASPPSSQAPAKPTITITPPPPNEDESTSTTNSDSTARRGPKISGERSSATTFPSTLSTGKGKGSSLSNLSSGREERDKPEPPRPSNAHLNPKSPARAGGPRGGSQFLSPNARSTAGTGKMRKKMPKPIPATTVISLSKPPRRQAPAKAATSAATPNNNSNNSFNNISNSKKLGTKVRSEKELRIDTKKRVRGWLKDVEPETAPQVLDQHGLLIYR</sequence>
<evidence type="ECO:0000313" key="2">
    <source>
        <dbReference type="EMBL" id="KAK3359863.1"/>
    </source>
</evidence>
<protein>
    <submittedName>
        <fullName evidence="2">Uncharacterized protein</fullName>
    </submittedName>
</protein>
<gene>
    <name evidence="2" type="ORF">B0T25DRAFT_112105</name>
</gene>
<dbReference type="EMBL" id="JAUIQD010000002">
    <property type="protein sequence ID" value="KAK3359863.1"/>
    <property type="molecule type" value="Genomic_DNA"/>
</dbReference>
<feature type="compositionally biased region" description="Basic and acidic residues" evidence="1">
    <location>
        <begin position="258"/>
        <end position="267"/>
    </location>
</feature>
<feature type="compositionally biased region" description="Low complexity" evidence="1">
    <location>
        <begin position="240"/>
        <end position="257"/>
    </location>
</feature>
<organism evidence="2 3">
    <name type="scientific">Lasiosphaeria hispida</name>
    <dbReference type="NCBI Taxonomy" id="260671"/>
    <lineage>
        <taxon>Eukaryota</taxon>
        <taxon>Fungi</taxon>
        <taxon>Dikarya</taxon>
        <taxon>Ascomycota</taxon>
        <taxon>Pezizomycotina</taxon>
        <taxon>Sordariomycetes</taxon>
        <taxon>Sordariomycetidae</taxon>
        <taxon>Sordariales</taxon>
        <taxon>Lasiosphaeriaceae</taxon>
        <taxon>Lasiosphaeria</taxon>
    </lineage>
</organism>